<reference evidence="1 2" key="1">
    <citation type="submission" date="2019-01" db="EMBL/GenBank/DDBJ databases">
        <authorList>
            <person name="Chen W.-M."/>
        </authorList>
    </citation>
    <scope>NUCLEOTIDE SEQUENCE [LARGE SCALE GENOMIC DNA]</scope>
    <source>
        <strain evidence="1 2">CCP-7</strain>
    </source>
</reference>
<dbReference type="AlphaFoldDB" id="A0A437M7S8"/>
<organism evidence="1 2">
    <name type="scientific">Sphingomonas crocodyli</name>
    <dbReference type="NCBI Taxonomy" id="1979270"/>
    <lineage>
        <taxon>Bacteria</taxon>
        <taxon>Pseudomonadati</taxon>
        <taxon>Pseudomonadota</taxon>
        <taxon>Alphaproteobacteria</taxon>
        <taxon>Sphingomonadales</taxon>
        <taxon>Sphingomonadaceae</taxon>
        <taxon>Sphingomonas</taxon>
    </lineage>
</organism>
<protein>
    <submittedName>
        <fullName evidence="1">Uncharacterized protein</fullName>
    </submittedName>
</protein>
<evidence type="ECO:0000313" key="2">
    <source>
        <dbReference type="Proteomes" id="UP000282971"/>
    </source>
</evidence>
<dbReference type="Proteomes" id="UP000282971">
    <property type="component" value="Unassembled WGS sequence"/>
</dbReference>
<dbReference type="RefSeq" id="WP_127742592.1">
    <property type="nucleotide sequence ID" value="NZ_SACN01000001.1"/>
</dbReference>
<accession>A0A437M7S8</accession>
<keyword evidence="2" id="KW-1185">Reference proteome</keyword>
<sequence length="164" mass="18667">MTWVYDGSGKHWIDDHPRVKRKRGRGRFSDVKVGDQLMQRIISRWDTYGKPPPGVANDPAPVRHEKDHGYAYAIVTDIWFDPVAGQRDPLKGEMIGIQPLRQGIPIGDKRAHTIRGLASNQWQYADRDEVAHWEAVRAGVNDGAVVGIGRGKRNRPKERPLYRL</sequence>
<dbReference type="EMBL" id="SACN01000001">
    <property type="protein sequence ID" value="RVT93709.1"/>
    <property type="molecule type" value="Genomic_DNA"/>
</dbReference>
<evidence type="ECO:0000313" key="1">
    <source>
        <dbReference type="EMBL" id="RVT93709.1"/>
    </source>
</evidence>
<proteinExistence type="predicted"/>
<name>A0A437M7S8_9SPHN</name>
<gene>
    <name evidence="1" type="ORF">EOD43_07540</name>
</gene>
<comment type="caution">
    <text evidence="1">The sequence shown here is derived from an EMBL/GenBank/DDBJ whole genome shotgun (WGS) entry which is preliminary data.</text>
</comment>